<protein>
    <submittedName>
        <fullName evidence="4">Dynamin family protein</fullName>
    </submittedName>
</protein>
<dbReference type="GO" id="GO:0010027">
    <property type="term" value="P:thylakoid membrane organization"/>
    <property type="evidence" value="ECO:0007669"/>
    <property type="project" value="TreeGrafter"/>
</dbReference>
<evidence type="ECO:0000259" key="2">
    <source>
        <dbReference type="Pfam" id="PF01926"/>
    </source>
</evidence>
<dbReference type="GO" id="GO:0005525">
    <property type="term" value="F:GTP binding"/>
    <property type="evidence" value="ECO:0007669"/>
    <property type="project" value="InterPro"/>
</dbReference>
<comment type="caution">
    <text evidence="4">The sequence shown here is derived from an EMBL/GenBank/DDBJ whole genome shotgun (WGS) entry which is preliminary data.</text>
</comment>
<organism evidence="4 5">
    <name type="scientific">Thalictrum thalictroides</name>
    <name type="common">Rue-anemone</name>
    <name type="synonym">Anemone thalictroides</name>
    <dbReference type="NCBI Taxonomy" id="46969"/>
    <lineage>
        <taxon>Eukaryota</taxon>
        <taxon>Viridiplantae</taxon>
        <taxon>Streptophyta</taxon>
        <taxon>Embryophyta</taxon>
        <taxon>Tracheophyta</taxon>
        <taxon>Spermatophyta</taxon>
        <taxon>Magnoliopsida</taxon>
        <taxon>Ranunculales</taxon>
        <taxon>Ranunculaceae</taxon>
        <taxon>Thalictroideae</taxon>
        <taxon>Thalictrum</taxon>
    </lineage>
</organism>
<dbReference type="EMBL" id="JABWDY010004943">
    <property type="protein sequence ID" value="KAF5204814.1"/>
    <property type="molecule type" value="Genomic_DNA"/>
</dbReference>
<dbReference type="SUPFAM" id="SSF52540">
    <property type="entry name" value="P-loop containing nucleoside triphosphate hydrolases"/>
    <property type="match status" value="1"/>
</dbReference>
<dbReference type="InterPro" id="IPR027417">
    <property type="entry name" value="P-loop_NTPase"/>
</dbReference>
<dbReference type="GO" id="GO:0009228">
    <property type="term" value="P:thiamine biosynthetic process"/>
    <property type="evidence" value="ECO:0007669"/>
    <property type="project" value="UniProtKB-KW"/>
</dbReference>
<dbReference type="AlphaFoldDB" id="A0A7J6X543"/>
<dbReference type="PANTHER" id="PTHR43681">
    <property type="entry name" value="TRANSMEMBRANE GTPASE FZO"/>
    <property type="match status" value="1"/>
</dbReference>
<feature type="domain" description="G" evidence="2">
    <location>
        <begin position="374"/>
        <end position="506"/>
    </location>
</feature>
<dbReference type="InterPro" id="IPR006073">
    <property type="entry name" value="GTP-bd"/>
</dbReference>
<reference evidence="4 5" key="1">
    <citation type="submission" date="2020-06" db="EMBL/GenBank/DDBJ databases">
        <title>Transcriptomic and genomic resources for Thalictrum thalictroides and T. hernandezii: Facilitating candidate gene discovery in an emerging model plant lineage.</title>
        <authorList>
            <person name="Arias T."/>
            <person name="Riano-Pachon D.M."/>
            <person name="Di Stilio V.S."/>
        </authorList>
    </citation>
    <scope>NUCLEOTIDE SEQUENCE [LARGE SCALE GENOMIC DNA]</scope>
    <source>
        <strain evidence="5">cv. WT478/WT964</strain>
        <tissue evidence="4">Leaves</tissue>
    </source>
</reference>
<dbReference type="InterPro" id="IPR022998">
    <property type="entry name" value="ThiamineP_synth_TenI"/>
</dbReference>
<dbReference type="InterPro" id="IPR005225">
    <property type="entry name" value="Small_GTP-bd"/>
</dbReference>
<name>A0A7J6X543_THATH</name>
<dbReference type="InterPro" id="IPR036206">
    <property type="entry name" value="ThiamineP_synth_sf"/>
</dbReference>
<evidence type="ECO:0000313" key="4">
    <source>
        <dbReference type="EMBL" id="KAF5204814.1"/>
    </source>
</evidence>
<gene>
    <name evidence="4" type="ORF">FRX31_005599</name>
</gene>
<feature type="region of interest" description="Disordered" evidence="1">
    <location>
        <begin position="53"/>
        <end position="79"/>
    </location>
</feature>
<dbReference type="InterPro" id="IPR013785">
    <property type="entry name" value="Aldolase_TIM"/>
</dbReference>
<sequence>MVSLLPYSTPINLSKLPPHFKFQTSSFNRHNRAHLNSSVRRVLVNAIETNSFESNSSNHQQQEKQKQQQPRTLFPGGFKRPEIKVPTLILQLNSDDVLNDQGGVLDYVDVAVSKWVGIVVIDGGNGSGGRLYEAACLLKSVIRDRAYLLVAERVDIASAVDASGVLLSDQGLPALVARNMMMESKSKSVVLPLVARTVHTVNTALSASTSEGADFLIYGVDREKYAELLLNSVLQSIKVPVFTKIALEREDVPLTRALKLLESGASGLVISLGNMKLFSDDSLARLFSSVNVIKEGTQGGFSESKLFEINKELHVENGVAGFIKLDDKEKQFIENEKRILLEALSVIRKAAPMMDEFSLLTDAVAQLDDPFLLVIVGEFNSGKSSVINALLGRRYLKEGVIPTTNEITLLCYSERDTNAQGHCERHPDGQFICYLPAPILKNMNLVDTPGTNVILQRQQRLTEEFVPRADLILFVLSADRPLTESEVAFLRYIQQWKKRVLFVLNKADLYQSASELEEAVAFIKTNAQKLLKTEQVTLYPVSARSALETKLNAYSVVGINHQELLLNDSIWRSSGFYELEQFLFSFMDGSTDTGKERMKLKLGTPVWIADRLISSCESVVRNNFESANQDLISVREILSEVNTYAMNMENESTSWRRQTLSLIDNAKVRAVRLVESTLQLSNLDLVASYVFKGEKNGMMPITSNVQNDIVGPALSDAQKLLGEYLIWLQSNNAREGRLYKEKFEKRWPYNQHDLIHLRTYELQEKGEERSIKVLEDFSAAAAATLFEQEIREVVLETFGGLGAAGVSASLLTSVLPTTLEDLLALGLCSAGGLLAVSKFPTRRAKMVEKVNKTADALARELEEAMQKDLMESVHILENFVKLLSKPYQDAAQQTVDRLLEVQEELTSVEKGLRRLQFEIQNLHVS</sequence>
<dbReference type="GO" id="GO:0031969">
    <property type="term" value="C:chloroplast membrane"/>
    <property type="evidence" value="ECO:0007669"/>
    <property type="project" value="TreeGrafter"/>
</dbReference>
<proteinExistence type="predicted"/>
<dbReference type="PANTHER" id="PTHR43681:SF1">
    <property type="entry name" value="SARCALUMENIN"/>
    <property type="match status" value="1"/>
</dbReference>
<feature type="domain" description="Thiamine phosphate synthase/TenI" evidence="3">
    <location>
        <begin position="104"/>
        <end position="219"/>
    </location>
</feature>
<dbReference type="InterPro" id="IPR051943">
    <property type="entry name" value="TRAFAC_Dynamin-like_GTPase"/>
</dbReference>
<dbReference type="Pfam" id="PF01926">
    <property type="entry name" value="MMR_HSR1"/>
    <property type="match status" value="1"/>
</dbReference>
<accession>A0A7J6X543</accession>
<evidence type="ECO:0000313" key="5">
    <source>
        <dbReference type="Proteomes" id="UP000554482"/>
    </source>
</evidence>
<dbReference type="Proteomes" id="UP000554482">
    <property type="component" value="Unassembled WGS sequence"/>
</dbReference>
<dbReference type="SUPFAM" id="SSF51391">
    <property type="entry name" value="Thiamin phosphate synthase"/>
    <property type="match status" value="1"/>
</dbReference>
<keyword evidence="5" id="KW-1185">Reference proteome</keyword>
<dbReference type="FunFam" id="3.40.50.300:FF:001052">
    <property type="entry name" value="Probable transmembrane GTPase FZO-like, chloroplastic"/>
    <property type="match status" value="1"/>
</dbReference>
<dbReference type="NCBIfam" id="TIGR00231">
    <property type="entry name" value="small_GTP"/>
    <property type="match status" value="1"/>
</dbReference>
<dbReference type="Pfam" id="PF02581">
    <property type="entry name" value="TMP-TENI"/>
    <property type="match status" value="1"/>
</dbReference>
<evidence type="ECO:0000259" key="3">
    <source>
        <dbReference type="Pfam" id="PF02581"/>
    </source>
</evidence>
<evidence type="ECO:0000256" key="1">
    <source>
        <dbReference type="SAM" id="MobiDB-lite"/>
    </source>
</evidence>
<dbReference type="FunFam" id="3.20.20.70:FF:000243">
    <property type="entry name" value="Probable transmembrane GTPase FZO-like, chloroplastic"/>
    <property type="match status" value="1"/>
</dbReference>
<dbReference type="OrthoDB" id="422720at2759"/>
<dbReference type="Gene3D" id="3.40.50.300">
    <property type="entry name" value="P-loop containing nucleotide triphosphate hydrolases"/>
    <property type="match status" value="1"/>
</dbReference>
<dbReference type="CDD" id="cd09912">
    <property type="entry name" value="DLP_2"/>
    <property type="match status" value="1"/>
</dbReference>
<dbReference type="Gene3D" id="3.20.20.70">
    <property type="entry name" value="Aldolase class I"/>
    <property type="match status" value="1"/>
</dbReference>